<keyword evidence="2" id="KW-0812">Transmembrane</keyword>
<keyword evidence="2" id="KW-1133">Transmembrane helix</keyword>
<dbReference type="PANTHER" id="PTHR32385">
    <property type="entry name" value="MANNOSYL PHOSPHORYLINOSITOL CERAMIDE SYNTHASE"/>
    <property type="match status" value="1"/>
</dbReference>
<keyword evidence="2" id="KW-0472">Membrane</keyword>
<dbReference type="EMBL" id="JAKMXF010000297">
    <property type="protein sequence ID" value="KAI6652892.1"/>
    <property type="molecule type" value="Genomic_DNA"/>
</dbReference>
<organism evidence="3 4">
    <name type="scientific">Oopsacas minuta</name>
    <dbReference type="NCBI Taxonomy" id="111878"/>
    <lineage>
        <taxon>Eukaryota</taxon>
        <taxon>Metazoa</taxon>
        <taxon>Porifera</taxon>
        <taxon>Hexactinellida</taxon>
        <taxon>Hexasterophora</taxon>
        <taxon>Lyssacinosida</taxon>
        <taxon>Leucopsacidae</taxon>
        <taxon>Oopsacas</taxon>
    </lineage>
</organism>
<dbReference type="PANTHER" id="PTHR32385:SF15">
    <property type="entry name" value="INOSITOL PHOSPHOCERAMIDE MANNOSYLTRANSFERASE 1"/>
    <property type="match status" value="1"/>
</dbReference>
<evidence type="ECO:0008006" key="5">
    <source>
        <dbReference type="Google" id="ProtNLM"/>
    </source>
</evidence>
<dbReference type="AlphaFoldDB" id="A0AAV7JVF1"/>
<evidence type="ECO:0000313" key="4">
    <source>
        <dbReference type="Proteomes" id="UP001165289"/>
    </source>
</evidence>
<protein>
    <recommendedName>
        <fullName evidence="5">Glycosyltransferase</fullName>
    </recommendedName>
</protein>
<evidence type="ECO:0000256" key="1">
    <source>
        <dbReference type="ARBA" id="ARBA00022679"/>
    </source>
</evidence>
<proteinExistence type="predicted"/>
<dbReference type="Proteomes" id="UP001165289">
    <property type="component" value="Unassembled WGS sequence"/>
</dbReference>
<feature type="transmembrane region" description="Helical" evidence="2">
    <location>
        <begin position="6"/>
        <end position="24"/>
    </location>
</feature>
<dbReference type="InterPro" id="IPR051706">
    <property type="entry name" value="Glycosyltransferase_domain"/>
</dbReference>
<sequence length="282" mass="32869">MRKGNFIILSIVILLLYTLITIYLTSHVGDKDYEEYMKSEYFKQIENTQGSSEISLYDQIPKVFHFIWVSSSLDKTRQSNLDVKILSNIQTCLDKHPDWSYKIWTDDMVRREYPVVSEQLLQFGKPAIISEILRFNILASYGGIYMDTDFICFRSFAPFLKQQYCTAFACSEEADEDNEYDKLVSLGVIGAVPGHMILERAATHIITAARGPESPNERTGSHFFMKMIKKYNTQNDCLYVYSKKGFYDCGYQERTRCGARFHSYKNNSDIYAMHLWEEFIET</sequence>
<keyword evidence="4" id="KW-1185">Reference proteome</keyword>
<dbReference type="GO" id="GO:0016020">
    <property type="term" value="C:membrane"/>
    <property type="evidence" value="ECO:0007669"/>
    <property type="project" value="GOC"/>
</dbReference>
<dbReference type="GO" id="GO:0000030">
    <property type="term" value="F:mannosyltransferase activity"/>
    <property type="evidence" value="ECO:0007669"/>
    <property type="project" value="TreeGrafter"/>
</dbReference>
<evidence type="ECO:0000313" key="3">
    <source>
        <dbReference type="EMBL" id="KAI6652892.1"/>
    </source>
</evidence>
<evidence type="ECO:0000256" key="2">
    <source>
        <dbReference type="SAM" id="Phobius"/>
    </source>
</evidence>
<name>A0AAV7JVF1_9METZ</name>
<dbReference type="Pfam" id="PF04488">
    <property type="entry name" value="Gly_transf_sug"/>
    <property type="match status" value="1"/>
</dbReference>
<comment type="caution">
    <text evidence="3">The sequence shown here is derived from an EMBL/GenBank/DDBJ whole genome shotgun (WGS) entry which is preliminary data.</text>
</comment>
<dbReference type="Gene3D" id="3.90.550.20">
    <property type="match status" value="1"/>
</dbReference>
<dbReference type="InterPro" id="IPR029044">
    <property type="entry name" value="Nucleotide-diphossugar_trans"/>
</dbReference>
<keyword evidence="1" id="KW-0808">Transferase</keyword>
<dbReference type="GO" id="GO:0051999">
    <property type="term" value="P:mannosyl-inositol phosphorylceramide biosynthetic process"/>
    <property type="evidence" value="ECO:0007669"/>
    <property type="project" value="TreeGrafter"/>
</dbReference>
<accession>A0AAV7JVF1</accession>
<dbReference type="InterPro" id="IPR007577">
    <property type="entry name" value="GlycoTrfase_DXD_sugar-bd_CS"/>
</dbReference>
<dbReference type="SUPFAM" id="SSF53448">
    <property type="entry name" value="Nucleotide-diphospho-sugar transferases"/>
    <property type="match status" value="1"/>
</dbReference>
<reference evidence="3 4" key="1">
    <citation type="journal article" date="2023" name="BMC Biol.">
        <title>The compact genome of the sponge Oopsacas minuta (Hexactinellida) is lacking key metazoan core genes.</title>
        <authorList>
            <person name="Santini S."/>
            <person name="Schenkelaars Q."/>
            <person name="Jourda C."/>
            <person name="Duchesne M."/>
            <person name="Belahbib H."/>
            <person name="Rocher C."/>
            <person name="Selva M."/>
            <person name="Riesgo A."/>
            <person name="Vervoort M."/>
            <person name="Leys S.P."/>
            <person name="Kodjabachian L."/>
            <person name="Le Bivic A."/>
            <person name="Borchiellini C."/>
            <person name="Claverie J.M."/>
            <person name="Renard E."/>
        </authorList>
    </citation>
    <scope>NUCLEOTIDE SEQUENCE [LARGE SCALE GENOMIC DNA]</scope>
    <source>
        <strain evidence="3">SPO-2</strain>
    </source>
</reference>
<gene>
    <name evidence="3" type="ORF">LOD99_4278</name>
</gene>